<dbReference type="Proteomes" id="UP000827092">
    <property type="component" value="Unassembled WGS sequence"/>
</dbReference>
<evidence type="ECO:0000256" key="1">
    <source>
        <dbReference type="SAM" id="MobiDB-lite"/>
    </source>
</evidence>
<keyword evidence="4" id="KW-1185">Reference proteome</keyword>
<feature type="region of interest" description="Disordered" evidence="1">
    <location>
        <begin position="240"/>
        <end position="295"/>
    </location>
</feature>
<sequence>MGCRGCTLAGAAVTAVVLGLVESIYGLSWNILVIVLMSQEKTNITEDDIETTPTISTLSGVEYSDEYSAISENFSLKNMSLDELWQKLTDNLQSNLAVEEHMFYIIVAALVLNSFWLITTLALAVGNAEKCRGMLKPWIGSTLIITVTDIAATVYFTFKAIKMDGLFEYSTMFFTNLFVFYAVMFSRGGIIIWIINIVLCVLVAQRTQEIKVGKNKRMPYSSDFNIMPYSLNPPYDTFETDSSARSKGYRPHTPPPDYEGPKGGGAKKRHPSLTSDTMTLPLSMPSSRASHQRPLSTSSYLYDDRVELQHRASCAAETVLHAYDNTAMEHEPWMGIPRPTLKNSHP</sequence>
<accession>A0AAV6TY44</accession>
<feature type="compositionally biased region" description="Polar residues" evidence="1">
    <location>
        <begin position="272"/>
        <end position="295"/>
    </location>
</feature>
<keyword evidence="2" id="KW-0472">Membrane</keyword>
<dbReference type="PANTHER" id="PTHR36694:SF11">
    <property type="entry name" value="LP21121P-RELATED"/>
    <property type="match status" value="1"/>
</dbReference>
<feature type="transmembrane region" description="Helical" evidence="2">
    <location>
        <begin position="178"/>
        <end position="204"/>
    </location>
</feature>
<protein>
    <recommendedName>
        <fullName evidence="5">Transmembrane protein</fullName>
    </recommendedName>
</protein>
<dbReference type="EMBL" id="JAFNEN010000900">
    <property type="protein sequence ID" value="KAG8176281.1"/>
    <property type="molecule type" value="Genomic_DNA"/>
</dbReference>
<proteinExistence type="predicted"/>
<dbReference type="PANTHER" id="PTHR36694">
    <property type="entry name" value="PASIFLORA 1, ISOFORM A-RELATED"/>
    <property type="match status" value="1"/>
</dbReference>
<name>A0AAV6TY44_9ARAC</name>
<gene>
    <name evidence="3" type="ORF">JTE90_022453</name>
</gene>
<keyword evidence="2" id="KW-0812">Transmembrane</keyword>
<evidence type="ECO:0008006" key="5">
    <source>
        <dbReference type="Google" id="ProtNLM"/>
    </source>
</evidence>
<feature type="transmembrane region" description="Helical" evidence="2">
    <location>
        <begin position="102"/>
        <end position="126"/>
    </location>
</feature>
<evidence type="ECO:0000313" key="3">
    <source>
        <dbReference type="EMBL" id="KAG8176281.1"/>
    </source>
</evidence>
<dbReference type="AlphaFoldDB" id="A0AAV6TY44"/>
<evidence type="ECO:0000313" key="4">
    <source>
        <dbReference type="Proteomes" id="UP000827092"/>
    </source>
</evidence>
<organism evidence="3 4">
    <name type="scientific">Oedothorax gibbosus</name>
    <dbReference type="NCBI Taxonomy" id="931172"/>
    <lineage>
        <taxon>Eukaryota</taxon>
        <taxon>Metazoa</taxon>
        <taxon>Ecdysozoa</taxon>
        <taxon>Arthropoda</taxon>
        <taxon>Chelicerata</taxon>
        <taxon>Arachnida</taxon>
        <taxon>Araneae</taxon>
        <taxon>Araneomorphae</taxon>
        <taxon>Entelegynae</taxon>
        <taxon>Araneoidea</taxon>
        <taxon>Linyphiidae</taxon>
        <taxon>Erigoninae</taxon>
        <taxon>Oedothorax</taxon>
    </lineage>
</organism>
<feature type="transmembrane region" description="Helical" evidence="2">
    <location>
        <begin position="138"/>
        <end position="158"/>
    </location>
</feature>
<evidence type="ECO:0000256" key="2">
    <source>
        <dbReference type="SAM" id="Phobius"/>
    </source>
</evidence>
<keyword evidence="2" id="KW-1133">Transmembrane helix</keyword>
<comment type="caution">
    <text evidence="3">The sequence shown here is derived from an EMBL/GenBank/DDBJ whole genome shotgun (WGS) entry which is preliminary data.</text>
</comment>
<reference evidence="3 4" key="1">
    <citation type="journal article" date="2022" name="Nat. Ecol. Evol.">
        <title>A masculinizing supergene underlies an exaggerated male reproductive morph in a spider.</title>
        <authorList>
            <person name="Hendrickx F."/>
            <person name="De Corte Z."/>
            <person name="Sonet G."/>
            <person name="Van Belleghem S.M."/>
            <person name="Kostlbacher S."/>
            <person name="Vangestel C."/>
        </authorList>
    </citation>
    <scope>NUCLEOTIDE SEQUENCE [LARGE SCALE GENOMIC DNA]</scope>
    <source>
        <strain evidence="3">W744_W776</strain>
    </source>
</reference>